<evidence type="ECO:0000256" key="3">
    <source>
        <dbReference type="ARBA" id="ARBA00010871"/>
    </source>
</evidence>
<keyword evidence="5 16" id="KW-0479">Metal-binding</keyword>
<dbReference type="Pfam" id="PF07478">
    <property type="entry name" value="Dala_Dala_lig_C"/>
    <property type="match status" value="1"/>
</dbReference>
<dbReference type="SUPFAM" id="SSF52440">
    <property type="entry name" value="PreATP-grasp domain"/>
    <property type="match status" value="1"/>
</dbReference>
<feature type="binding site" evidence="16">
    <location>
        <position position="301"/>
    </location>
    <ligand>
        <name>Mg(2+)</name>
        <dbReference type="ChEBI" id="CHEBI:18420"/>
        <label>1</label>
    </ligand>
</feature>
<feature type="binding site" evidence="15">
    <location>
        <begin position="214"/>
        <end position="221"/>
    </location>
    <ligand>
        <name>ATP</name>
        <dbReference type="ChEBI" id="CHEBI:30616"/>
    </ligand>
</feature>
<dbReference type="HAMAP" id="MF_00047">
    <property type="entry name" value="Dala_Dala_lig"/>
    <property type="match status" value="1"/>
</dbReference>
<evidence type="ECO:0000259" key="18">
    <source>
        <dbReference type="PROSITE" id="PS50975"/>
    </source>
</evidence>
<dbReference type="GO" id="GO:0009252">
    <property type="term" value="P:peptidoglycan biosynthetic process"/>
    <property type="evidence" value="ECO:0007669"/>
    <property type="project" value="UniProtKB-UniRule"/>
</dbReference>
<dbReference type="SUPFAM" id="SSF56059">
    <property type="entry name" value="Glutathione synthetase ATP-binding domain-like"/>
    <property type="match status" value="1"/>
</dbReference>
<accession>A0A2A5KJP1</accession>
<evidence type="ECO:0000256" key="10">
    <source>
        <dbReference type="ARBA" id="ARBA00022984"/>
    </source>
</evidence>
<evidence type="ECO:0000256" key="17">
    <source>
        <dbReference type="PROSITE-ProRule" id="PRU00409"/>
    </source>
</evidence>
<dbReference type="PROSITE" id="PS00843">
    <property type="entry name" value="DALA_DALA_LIGASE_1"/>
    <property type="match status" value="1"/>
</dbReference>
<evidence type="ECO:0000313" key="19">
    <source>
        <dbReference type="EMBL" id="PCK77181.1"/>
    </source>
</evidence>
<comment type="similarity">
    <text evidence="3 14">Belongs to the D-alanine--D-alanine ligase family.</text>
</comment>
<evidence type="ECO:0000313" key="20">
    <source>
        <dbReference type="Proteomes" id="UP000218807"/>
    </source>
</evidence>
<dbReference type="InterPro" id="IPR013815">
    <property type="entry name" value="ATP_grasp_subdomain_1"/>
</dbReference>
<name>A0A2A5KJP1_9HYPH</name>
<dbReference type="Pfam" id="PF01820">
    <property type="entry name" value="Dala_Dala_lig_N"/>
    <property type="match status" value="1"/>
</dbReference>
<evidence type="ECO:0000256" key="8">
    <source>
        <dbReference type="ARBA" id="ARBA00022842"/>
    </source>
</evidence>
<comment type="cofactor">
    <cofactor evidence="16">
        <name>Mg(2+)</name>
        <dbReference type="ChEBI" id="CHEBI:18420"/>
    </cofactor>
    <cofactor evidence="16">
        <name>Mn(2+)</name>
        <dbReference type="ChEBI" id="CHEBI:29035"/>
    </cofactor>
    <text evidence="16">Binds 2 magnesium or manganese ions per subunit.</text>
</comment>
<keyword evidence="6 15" id="KW-0547">Nucleotide-binding</keyword>
<evidence type="ECO:0000256" key="4">
    <source>
        <dbReference type="ARBA" id="ARBA00022598"/>
    </source>
</evidence>
<dbReference type="PANTHER" id="PTHR23132:SF25">
    <property type="entry name" value="D-ALANINE--D-ALANINE LIGASE A"/>
    <property type="match status" value="1"/>
</dbReference>
<dbReference type="InterPro" id="IPR005905">
    <property type="entry name" value="D_ala_D_ala"/>
</dbReference>
<feature type="binding site" evidence="16">
    <location>
        <position position="314"/>
    </location>
    <ligand>
        <name>Mg(2+)</name>
        <dbReference type="ChEBI" id="CHEBI:18420"/>
        <label>1</label>
    </ligand>
</feature>
<dbReference type="InterPro" id="IPR011127">
    <property type="entry name" value="Dala_Dala_lig_N"/>
</dbReference>
<dbReference type="PANTHER" id="PTHR23132">
    <property type="entry name" value="D-ALANINE--D-ALANINE LIGASE"/>
    <property type="match status" value="1"/>
</dbReference>
<keyword evidence="9 14" id="KW-0133">Cell shape</keyword>
<dbReference type="NCBIfam" id="NF002528">
    <property type="entry name" value="PRK01966.1-4"/>
    <property type="match status" value="1"/>
</dbReference>
<evidence type="ECO:0000256" key="15">
    <source>
        <dbReference type="PIRSR" id="PIRSR039102-2"/>
    </source>
</evidence>
<evidence type="ECO:0000256" key="1">
    <source>
        <dbReference type="ARBA" id="ARBA00001936"/>
    </source>
</evidence>
<dbReference type="GO" id="GO:0046872">
    <property type="term" value="F:metal ion binding"/>
    <property type="evidence" value="ECO:0007669"/>
    <property type="project" value="UniProtKB-KW"/>
</dbReference>
<protein>
    <recommendedName>
        <fullName evidence="14">D-alanine--D-alanine ligase</fullName>
        <ecNumber evidence="14">6.3.2.4</ecNumber>
    </recommendedName>
    <alternativeName>
        <fullName evidence="14">D-Ala-D-Ala ligase</fullName>
    </alternativeName>
    <alternativeName>
        <fullName evidence="14">D-alanylalanine synthetase</fullName>
    </alternativeName>
</protein>
<organism evidence="19 20">
    <name type="scientific">Rhizobium sophoriradicis</name>
    <dbReference type="NCBI Taxonomy" id="1535245"/>
    <lineage>
        <taxon>Bacteria</taxon>
        <taxon>Pseudomonadati</taxon>
        <taxon>Pseudomonadota</taxon>
        <taxon>Alphaproteobacteria</taxon>
        <taxon>Hyphomicrobiales</taxon>
        <taxon>Rhizobiaceae</taxon>
        <taxon>Rhizobium/Agrobacterium group</taxon>
        <taxon>Rhizobium</taxon>
    </lineage>
</organism>
<feature type="binding site" evidence="16">
    <location>
        <position position="316"/>
    </location>
    <ligand>
        <name>Mg(2+)</name>
        <dbReference type="ChEBI" id="CHEBI:18420"/>
        <label>2</label>
    </ligand>
</feature>
<keyword evidence="10 14" id="KW-0573">Peptidoglycan synthesis</keyword>
<keyword evidence="14" id="KW-0963">Cytoplasm</keyword>
<dbReference type="PIRSF" id="PIRSF039102">
    <property type="entry name" value="Ddl/VanB"/>
    <property type="match status" value="1"/>
</dbReference>
<dbReference type="InterPro" id="IPR011761">
    <property type="entry name" value="ATP-grasp"/>
</dbReference>
<dbReference type="Gene3D" id="3.30.470.20">
    <property type="entry name" value="ATP-grasp fold, B domain"/>
    <property type="match status" value="1"/>
</dbReference>
<dbReference type="EMBL" id="NXDM01000051">
    <property type="protein sequence ID" value="PCK77181.1"/>
    <property type="molecule type" value="Genomic_DNA"/>
</dbReference>
<keyword evidence="20" id="KW-1185">Reference proteome</keyword>
<keyword evidence="8 16" id="KW-0460">Magnesium</keyword>
<evidence type="ECO:0000256" key="2">
    <source>
        <dbReference type="ARBA" id="ARBA00003921"/>
    </source>
</evidence>
<sequence>MTILNVAFVFGGRSAEHDVSIMSAQQIYETLDRTRYNPMLVGVSRDGKWWLHEDAKQFPVHLESSGAQIAFLPGGHGKALIHRRGGSYTLCQVDAVFPMLHGPFCEDGVLQGVLETAQVPFVGSQVLASAICMDKEIFKRILRDAGLPTPRSLILLRGAELKFQVAQKAVHSSSLFVKPASLGSSIGVSKVTHETEFQSAIDLAFSYDSKVLVEEYVQAREFECAVLQDAERPSKLLSSWPSEIIPADHHAFYTYQAKYIDPKGAIFRMKADIDEAVADRVRELSCEAFRVTGCEALARVDFFMRPDGELLINEVNTIPSFGPANMFAKMMEESGIAYKVLLQRLLEHAIKRSERAAKYSGSYGDGKPIVQAPNTASRL</sequence>
<comment type="pathway">
    <text evidence="14">Cell wall biogenesis; peptidoglycan biosynthesis.</text>
</comment>
<dbReference type="InterPro" id="IPR016185">
    <property type="entry name" value="PreATP-grasp_dom_sf"/>
</dbReference>
<feature type="binding site" evidence="15">
    <location>
        <begin position="313"/>
        <end position="314"/>
    </location>
    <ligand>
        <name>ATP</name>
        <dbReference type="ChEBI" id="CHEBI:30616"/>
    </ligand>
</feature>
<dbReference type="EC" id="6.3.2.4" evidence="14"/>
<dbReference type="InterPro" id="IPR000291">
    <property type="entry name" value="D-Ala_lig_Van_CS"/>
</dbReference>
<dbReference type="Gene3D" id="3.40.50.20">
    <property type="match status" value="1"/>
</dbReference>
<evidence type="ECO:0000256" key="14">
    <source>
        <dbReference type="HAMAP-Rule" id="MF_00047"/>
    </source>
</evidence>
<feature type="binding site" evidence="16">
    <location>
        <position position="314"/>
    </location>
    <ligand>
        <name>Mg(2+)</name>
        <dbReference type="ChEBI" id="CHEBI:18420"/>
        <label>2</label>
    </ligand>
</feature>
<evidence type="ECO:0000256" key="16">
    <source>
        <dbReference type="PIRSR" id="PIRSR039102-3"/>
    </source>
</evidence>
<comment type="subcellular location">
    <subcellularLocation>
        <location evidence="14">Cytoplasm</location>
    </subcellularLocation>
</comment>
<keyword evidence="11 16" id="KW-0464">Manganese</keyword>
<keyword evidence="7 17" id="KW-0067">ATP-binding</keyword>
<dbReference type="GO" id="GO:0005829">
    <property type="term" value="C:cytosol"/>
    <property type="evidence" value="ECO:0007669"/>
    <property type="project" value="TreeGrafter"/>
</dbReference>
<dbReference type="GO" id="GO:0005524">
    <property type="term" value="F:ATP binding"/>
    <property type="evidence" value="ECO:0007669"/>
    <property type="project" value="UniProtKB-UniRule"/>
</dbReference>
<evidence type="ECO:0000256" key="6">
    <source>
        <dbReference type="ARBA" id="ARBA00022741"/>
    </source>
</evidence>
<dbReference type="Proteomes" id="UP000218807">
    <property type="component" value="Unassembled WGS sequence"/>
</dbReference>
<evidence type="ECO:0000256" key="5">
    <source>
        <dbReference type="ARBA" id="ARBA00022723"/>
    </source>
</evidence>
<dbReference type="NCBIfam" id="TIGR01205">
    <property type="entry name" value="D_ala_D_alaTIGR"/>
    <property type="match status" value="1"/>
</dbReference>
<dbReference type="GO" id="GO:0008360">
    <property type="term" value="P:regulation of cell shape"/>
    <property type="evidence" value="ECO:0007669"/>
    <property type="project" value="UniProtKB-KW"/>
</dbReference>
<evidence type="ECO:0000256" key="11">
    <source>
        <dbReference type="ARBA" id="ARBA00023211"/>
    </source>
</evidence>
<dbReference type="Gene3D" id="3.30.1490.20">
    <property type="entry name" value="ATP-grasp fold, A domain"/>
    <property type="match status" value="1"/>
</dbReference>
<gene>
    <name evidence="14" type="primary">ddl</name>
    <name evidence="19" type="ORF">CPT34_31285</name>
</gene>
<dbReference type="PROSITE" id="PS50975">
    <property type="entry name" value="ATP_GRASP"/>
    <property type="match status" value="1"/>
</dbReference>
<keyword evidence="12 14" id="KW-0961">Cell wall biogenesis/degradation</keyword>
<comment type="catalytic activity">
    <reaction evidence="13 14">
        <text>2 D-alanine + ATP = D-alanyl-D-alanine + ADP + phosphate + H(+)</text>
        <dbReference type="Rhea" id="RHEA:11224"/>
        <dbReference type="ChEBI" id="CHEBI:15378"/>
        <dbReference type="ChEBI" id="CHEBI:30616"/>
        <dbReference type="ChEBI" id="CHEBI:43474"/>
        <dbReference type="ChEBI" id="CHEBI:57416"/>
        <dbReference type="ChEBI" id="CHEBI:57822"/>
        <dbReference type="ChEBI" id="CHEBI:456216"/>
        <dbReference type="EC" id="6.3.2.4"/>
    </reaction>
</comment>
<comment type="function">
    <text evidence="2 14">Cell wall formation.</text>
</comment>
<comment type="cofactor">
    <cofactor evidence="1">
        <name>Mn(2+)</name>
        <dbReference type="ChEBI" id="CHEBI:29035"/>
    </cofactor>
</comment>
<dbReference type="GO" id="GO:0071555">
    <property type="term" value="P:cell wall organization"/>
    <property type="evidence" value="ECO:0007669"/>
    <property type="project" value="UniProtKB-KW"/>
</dbReference>
<dbReference type="RefSeq" id="WP_096765001.1">
    <property type="nucleotide sequence ID" value="NZ_NXDM01000051.1"/>
</dbReference>
<keyword evidence="4 14" id="KW-0436">Ligase</keyword>
<comment type="caution">
    <text evidence="19">The sequence shown here is derived from an EMBL/GenBank/DDBJ whole genome shotgun (WGS) entry which is preliminary data.</text>
</comment>
<reference evidence="19 20" key="1">
    <citation type="submission" date="2017-09" db="EMBL/GenBank/DDBJ databases">
        <title>Comparative genomics of rhizobia isolated from Phaseolus vulgaris in China.</title>
        <authorList>
            <person name="Tong W."/>
        </authorList>
    </citation>
    <scope>NUCLEOTIDE SEQUENCE [LARGE SCALE GENOMIC DNA]</scope>
    <source>
        <strain evidence="19 20">L101</strain>
    </source>
</reference>
<dbReference type="AlphaFoldDB" id="A0A2A5KJP1"/>
<proteinExistence type="inferred from homology"/>
<feature type="binding site" evidence="15">
    <location>
        <position position="135"/>
    </location>
    <ligand>
        <name>ATP</name>
        <dbReference type="ChEBI" id="CHEBI:30616"/>
    </ligand>
</feature>
<feature type="domain" description="ATP-grasp" evidence="18">
    <location>
        <begin position="139"/>
        <end position="347"/>
    </location>
</feature>
<feature type="binding site" evidence="15">
    <location>
        <begin position="176"/>
        <end position="178"/>
    </location>
    <ligand>
        <name>ATP</name>
        <dbReference type="ChEBI" id="CHEBI:30616"/>
    </ligand>
</feature>
<evidence type="ECO:0000256" key="13">
    <source>
        <dbReference type="ARBA" id="ARBA00047614"/>
    </source>
</evidence>
<dbReference type="InterPro" id="IPR011095">
    <property type="entry name" value="Dala_Dala_lig_C"/>
</dbReference>
<evidence type="ECO:0000256" key="7">
    <source>
        <dbReference type="ARBA" id="ARBA00022840"/>
    </source>
</evidence>
<evidence type="ECO:0000256" key="9">
    <source>
        <dbReference type="ARBA" id="ARBA00022960"/>
    </source>
</evidence>
<dbReference type="UniPathway" id="UPA00219"/>
<feature type="binding site" evidence="15">
    <location>
        <begin position="184"/>
        <end position="185"/>
    </location>
    <ligand>
        <name>ATP</name>
        <dbReference type="ChEBI" id="CHEBI:30616"/>
    </ligand>
</feature>
<dbReference type="GO" id="GO:0008716">
    <property type="term" value="F:D-alanine-D-alanine ligase activity"/>
    <property type="evidence" value="ECO:0007669"/>
    <property type="project" value="UniProtKB-UniRule"/>
</dbReference>
<evidence type="ECO:0000256" key="12">
    <source>
        <dbReference type="ARBA" id="ARBA00023316"/>
    </source>
</evidence>